<feature type="compositionally biased region" description="Basic and acidic residues" evidence="3">
    <location>
        <begin position="179"/>
        <end position="188"/>
    </location>
</feature>
<evidence type="ECO:0000256" key="3">
    <source>
        <dbReference type="SAM" id="MobiDB-lite"/>
    </source>
</evidence>
<dbReference type="PANTHER" id="PTHR21551">
    <property type="entry name" value="TOPOISOMERASE II-ASSOCIATED PROTEIN PAT1"/>
    <property type="match status" value="1"/>
</dbReference>
<evidence type="ECO:0000256" key="1">
    <source>
        <dbReference type="ARBA" id="ARBA00004201"/>
    </source>
</evidence>
<keyword evidence="5" id="KW-1185">Reference proteome</keyword>
<protein>
    <recommendedName>
        <fullName evidence="6">mRNA decay factor PAT1 domain-containing protein</fullName>
    </recommendedName>
</protein>
<dbReference type="GO" id="GO:0000290">
    <property type="term" value="P:deadenylation-dependent decapping of nuclear-transcribed mRNA"/>
    <property type="evidence" value="ECO:0007669"/>
    <property type="project" value="InterPro"/>
</dbReference>
<reference evidence="4" key="1">
    <citation type="submission" date="2021-12" db="EMBL/GenBank/DDBJ databases">
        <title>Prjna785345.</title>
        <authorList>
            <person name="Rujirawat T."/>
            <person name="Krajaejun T."/>
        </authorList>
    </citation>
    <scope>NUCLEOTIDE SEQUENCE</scope>
    <source>
        <strain evidence="4">Pi057C3</strain>
    </source>
</reference>
<evidence type="ECO:0000313" key="4">
    <source>
        <dbReference type="EMBL" id="KAJ0395208.1"/>
    </source>
</evidence>
<evidence type="ECO:0000313" key="5">
    <source>
        <dbReference type="Proteomes" id="UP001209570"/>
    </source>
</evidence>
<sequence>MASSSARAGAGAGASPLEGLSFSAGGFFSSGSVDDQKYESLLADLRAHDLLGPSEPAGATAMATAGSSSGSGASLFFNDAFSAVFLGSFSDNTTSNTGKQPPPGFARAAPPPGLAATSDSDLKWAQGQQAFSRLEQQFSAANATSAQPDDAPDALDETIMLGLKDLGLDDDDAASPVSKRTERTRDSPARQMPSPAPNAVPPPPGAWQQQPPPPPQPPVQAQQQQQQVQQQYPQPPPMPGMQPHPHQHQQHYGPPPPRGFMPPPPHGVHPHPHGPPPPRPHHMPPHQPPYPPHGHMGPRGPPPMPHMRGQHPPPPPPIPYGMPPGAPWAHVSAAAPVPVAPRFRMMTPRDIQFVAQQQMKFVRCSDPFSDDYYFHNFVQKRTRAPSSSPAPSAIPGRGLPLPSWKLEHVKSVDPRDQSRAAKSREWETENHVLGRNNQRSLYRPRQLLNLSEGDGDSDESNKDEAVPEAAESTAEAPTMVVKTKEAVFSTPLWTKRHEIDRGLQCLLSLQDARHLLDARGINVQQFHAMDPSQMDPALATLREKTTRLLLELASSLGVVVAQDPTTHAATCDLEQLHRMLSLPKGKRLVSRALPLLHPSARFTLLPHLIDAVLSAAAVRQLATLPRDQAEEEERLCQALVLMLLYHPPAPSASVLADSLSRVMTDHDLATLRVLLYNRSRAEALQALLQRGGSAVGGDVSDAVRQQWHQAQEKFVALATAIKQRP</sequence>
<feature type="region of interest" description="Disordered" evidence="3">
    <location>
        <begin position="93"/>
        <end position="120"/>
    </location>
</feature>
<feature type="compositionally biased region" description="Low complexity" evidence="3">
    <location>
        <begin position="384"/>
        <end position="393"/>
    </location>
</feature>
<keyword evidence="2" id="KW-0963">Cytoplasm</keyword>
<feature type="compositionally biased region" description="Low complexity" evidence="3">
    <location>
        <begin position="219"/>
        <end position="232"/>
    </location>
</feature>
<evidence type="ECO:0000256" key="2">
    <source>
        <dbReference type="ARBA" id="ARBA00022490"/>
    </source>
</evidence>
<dbReference type="PANTHER" id="PTHR21551:SF0">
    <property type="entry name" value="PROTEIN ASSOCIATED WITH TOPO II RELATED-1, ISOFORM A"/>
    <property type="match status" value="1"/>
</dbReference>
<dbReference type="GO" id="GO:0000932">
    <property type="term" value="C:P-body"/>
    <property type="evidence" value="ECO:0007669"/>
    <property type="project" value="UniProtKB-SubCell"/>
</dbReference>
<dbReference type="AlphaFoldDB" id="A0AAD5Q5Q0"/>
<evidence type="ECO:0008006" key="6">
    <source>
        <dbReference type="Google" id="ProtNLM"/>
    </source>
</evidence>
<feature type="compositionally biased region" description="Pro residues" evidence="3">
    <location>
        <begin position="253"/>
        <end position="278"/>
    </location>
</feature>
<accession>A0AAD5Q5Q0</accession>
<feature type="compositionally biased region" description="Pro residues" evidence="3">
    <location>
        <begin position="233"/>
        <end position="242"/>
    </location>
</feature>
<dbReference type="InterPro" id="IPR039900">
    <property type="entry name" value="Pat1-like"/>
</dbReference>
<dbReference type="GO" id="GO:0003723">
    <property type="term" value="F:RNA binding"/>
    <property type="evidence" value="ECO:0007669"/>
    <property type="project" value="TreeGrafter"/>
</dbReference>
<feature type="region of interest" description="Disordered" evidence="3">
    <location>
        <begin position="408"/>
        <end position="432"/>
    </location>
</feature>
<name>A0AAD5Q5Q0_PYTIN</name>
<feature type="compositionally biased region" description="Low complexity" evidence="3">
    <location>
        <begin position="467"/>
        <end position="478"/>
    </location>
</feature>
<feature type="region of interest" description="Disordered" evidence="3">
    <location>
        <begin position="449"/>
        <end position="478"/>
    </location>
</feature>
<feature type="region of interest" description="Disordered" evidence="3">
    <location>
        <begin position="382"/>
        <end position="401"/>
    </location>
</feature>
<dbReference type="Proteomes" id="UP001209570">
    <property type="component" value="Unassembled WGS sequence"/>
</dbReference>
<gene>
    <name evidence="4" type="ORF">P43SY_004066</name>
</gene>
<comment type="subcellular location">
    <subcellularLocation>
        <location evidence="1">Cytoplasm</location>
        <location evidence="1">P-body</location>
    </subcellularLocation>
</comment>
<feature type="compositionally biased region" description="Pro residues" evidence="3">
    <location>
        <begin position="194"/>
        <end position="218"/>
    </location>
</feature>
<comment type="caution">
    <text evidence="4">The sequence shown here is derived from an EMBL/GenBank/DDBJ whole genome shotgun (WGS) entry which is preliminary data.</text>
</comment>
<feature type="compositionally biased region" description="Pro residues" evidence="3">
    <location>
        <begin position="100"/>
        <end position="113"/>
    </location>
</feature>
<dbReference type="GO" id="GO:0033962">
    <property type="term" value="P:P-body assembly"/>
    <property type="evidence" value="ECO:0007669"/>
    <property type="project" value="TreeGrafter"/>
</dbReference>
<dbReference type="EMBL" id="JAKCXM010000357">
    <property type="protein sequence ID" value="KAJ0395208.1"/>
    <property type="molecule type" value="Genomic_DNA"/>
</dbReference>
<organism evidence="4 5">
    <name type="scientific">Pythium insidiosum</name>
    <name type="common">Pythiosis disease agent</name>
    <dbReference type="NCBI Taxonomy" id="114742"/>
    <lineage>
        <taxon>Eukaryota</taxon>
        <taxon>Sar</taxon>
        <taxon>Stramenopiles</taxon>
        <taxon>Oomycota</taxon>
        <taxon>Peronosporomycetes</taxon>
        <taxon>Pythiales</taxon>
        <taxon>Pythiaceae</taxon>
        <taxon>Pythium</taxon>
    </lineage>
</organism>
<feature type="compositionally biased region" description="Pro residues" evidence="3">
    <location>
        <begin position="299"/>
        <end position="320"/>
    </location>
</feature>
<proteinExistence type="predicted"/>
<feature type="region of interest" description="Disordered" evidence="3">
    <location>
        <begin position="166"/>
        <end position="320"/>
    </location>
</feature>